<keyword evidence="1" id="KW-1133">Transmembrane helix</keyword>
<accession>A0A1V4ES37</accession>
<name>A0A1V4ES37_9BACL</name>
<keyword evidence="1" id="KW-0472">Membrane</keyword>
<reference evidence="2 3" key="1">
    <citation type="submission" date="2017-02" db="EMBL/GenBank/DDBJ databases">
        <title>Draft genome of Acidibacillus ferrooxidans Huett2.</title>
        <authorList>
            <person name="Schopf S."/>
        </authorList>
    </citation>
    <scope>NUCLEOTIDE SEQUENCE [LARGE SCALE GENOMIC DNA]</scope>
    <source>
        <strain evidence="2 3">Huett2</strain>
    </source>
</reference>
<protein>
    <recommendedName>
        <fullName evidence="4">Septation ring formation regulator EzrA</fullName>
    </recommendedName>
</protein>
<gene>
    <name evidence="2" type="ORF">B2M26_08985</name>
</gene>
<evidence type="ECO:0008006" key="4">
    <source>
        <dbReference type="Google" id="ProtNLM"/>
    </source>
</evidence>
<keyword evidence="3" id="KW-1185">Reference proteome</keyword>
<evidence type="ECO:0000313" key="3">
    <source>
        <dbReference type="Proteomes" id="UP000190229"/>
    </source>
</evidence>
<comment type="caution">
    <text evidence="2">The sequence shown here is derived from an EMBL/GenBank/DDBJ whole genome shotgun (WGS) entry which is preliminary data.</text>
</comment>
<keyword evidence="1" id="KW-0812">Transmembrane</keyword>
<evidence type="ECO:0000256" key="1">
    <source>
        <dbReference type="SAM" id="Phobius"/>
    </source>
</evidence>
<proteinExistence type="predicted"/>
<evidence type="ECO:0000313" key="2">
    <source>
        <dbReference type="EMBL" id="OPG15746.1"/>
    </source>
</evidence>
<feature type="transmembrane region" description="Helical" evidence="1">
    <location>
        <begin position="6"/>
        <end position="23"/>
    </location>
</feature>
<organism evidence="2 3">
    <name type="scientific">Ferroacidibacillus organovorans</name>
    <dbReference type="NCBI Taxonomy" id="1765683"/>
    <lineage>
        <taxon>Bacteria</taxon>
        <taxon>Bacillati</taxon>
        <taxon>Bacillota</taxon>
        <taxon>Bacilli</taxon>
        <taxon>Bacillales</taxon>
        <taxon>Alicyclobacillaceae</taxon>
        <taxon>Ferroacidibacillus</taxon>
    </lineage>
</organism>
<dbReference type="AlphaFoldDB" id="A0A1V4ES37"/>
<sequence>MLINLIGFLIVIAVVIYLFSLRRRKGDFSFRIRKVKRHVSDLLSLSIKLRTEAEFAALERPDEIKQVVHWLDECSGPLVEIKEALDRLEQRAKSWTDASDLYVDIGIQEEALEKIQPLLMKAKQTLGA</sequence>
<dbReference type="Proteomes" id="UP000190229">
    <property type="component" value="Unassembled WGS sequence"/>
</dbReference>
<dbReference type="EMBL" id="MWPS01000026">
    <property type="protein sequence ID" value="OPG15746.1"/>
    <property type="molecule type" value="Genomic_DNA"/>
</dbReference>